<dbReference type="InterPro" id="IPR004843">
    <property type="entry name" value="Calcineurin-like_PHP"/>
</dbReference>
<feature type="domain" description="Calcineurin-like phosphoesterase" evidence="2">
    <location>
        <begin position="25"/>
        <end position="176"/>
    </location>
</feature>
<keyword evidence="4" id="KW-1185">Reference proteome</keyword>
<dbReference type="PANTHER" id="PTHR42850:SF4">
    <property type="entry name" value="ZINC-DEPENDENT ENDOPOLYPHOSPHATASE"/>
    <property type="match status" value="1"/>
</dbReference>
<accession>A0ABT0BEN5</accession>
<comment type="caution">
    <text evidence="3">The sequence shown here is derived from an EMBL/GenBank/DDBJ whole genome shotgun (WGS) entry which is preliminary data.</text>
</comment>
<proteinExistence type="predicted"/>
<name>A0ABT0BEN5_9SPHN</name>
<organism evidence="3 4">
    <name type="scientific">Novosphingobium organovorum</name>
    <dbReference type="NCBI Taxonomy" id="2930092"/>
    <lineage>
        <taxon>Bacteria</taxon>
        <taxon>Pseudomonadati</taxon>
        <taxon>Pseudomonadota</taxon>
        <taxon>Alphaproteobacteria</taxon>
        <taxon>Sphingomonadales</taxon>
        <taxon>Sphingomonadaceae</taxon>
        <taxon>Novosphingobium</taxon>
    </lineage>
</organism>
<dbReference type="Pfam" id="PF00149">
    <property type="entry name" value="Metallophos"/>
    <property type="match status" value="1"/>
</dbReference>
<dbReference type="Proteomes" id="UP001162881">
    <property type="component" value="Unassembled WGS sequence"/>
</dbReference>
<dbReference type="Gene3D" id="3.60.21.10">
    <property type="match status" value="1"/>
</dbReference>
<evidence type="ECO:0000313" key="4">
    <source>
        <dbReference type="Proteomes" id="UP001162881"/>
    </source>
</evidence>
<reference evidence="3" key="1">
    <citation type="submission" date="2022-03" db="EMBL/GenBank/DDBJ databases">
        <title>Identification of a novel bacterium isolated from mangrove sediments.</title>
        <authorList>
            <person name="Pan X."/>
        </authorList>
    </citation>
    <scope>NUCLEOTIDE SEQUENCE</scope>
    <source>
        <strain evidence="3">B1949</strain>
    </source>
</reference>
<evidence type="ECO:0000313" key="3">
    <source>
        <dbReference type="EMBL" id="MCJ2183239.1"/>
    </source>
</evidence>
<feature type="compositionally biased region" description="Polar residues" evidence="1">
    <location>
        <begin position="257"/>
        <end position="280"/>
    </location>
</feature>
<sequence>MLGKIFNIFAPSKAAPEPSLPAGERVYAIGDIHGRLDLFEALLSRIEADEATRPAARTTIVLLGDLIDRGPHSAQVIARARQLARDRTVEILSGNHEEMFLTCLTDAQAMPSFLKFGGLETFQSYGLDMDALLERPVEELQAHIAARLPVEDLDFVRSFKKLVRIGDYVFVHAGLRPGVPLAMQLLSDCRWIREPFLSHSGAFEGFVVHGHTITQEPDLRSNRLGIDTGAYLHGCLTAIGIEGTNRWFLSAREEANDSGTQEASPTTAQANTAGTPAQVA</sequence>
<dbReference type="PANTHER" id="PTHR42850">
    <property type="entry name" value="METALLOPHOSPHOESTERASE"/>
    <property type="match status" value="1"/>
</dbReference>
<evidence type="ECO:0000259" key="2">
    <source>
        <dbReference type="Pfam" id="PF00149"/>
    </source>
</evidence>
<protein>
    <submittedName>
        <fullName evidence="3">Serine/threonine protein phosphatase</fullName>
    </submittedName>
</protein>
<feature type="region of interest" description="Disordered" evidence="1">
    <location>
        <begin position="253"/>
        <end position="280"/>
    </location>
</feature>
<dbReference type="EMBL" id="JALHLF010000038">
    <property type="protein sequence ID" value="MCJ2183239.1"/>
    <property type="molecule type" value="Genomic_DNA"/>
</dbReference>
<gene>
    <name evidence="3" type="ORF">MTR62_11125</name>
</gene>
<evidence type="ECO:0000256" key="1">
    <source>
        <dbReference type="SAM" id="MobiDB-lite"/>
    </source>
</evidence>
<dbReference type="SUPFAM" id="SSF56300">
    <property type="entry name" value="Metallo-dependent phosphatases"/>
    <property type="match status" value="1"/>
</dbReference>
<dbReference type="CDD" id="cd00144">
    <property type="entry name" value="MPP_PPP_family"/>
    <property type="match status" value="1"/>
</dbReference>
<dbReference type="InterPro" id="IPR050126">
    <property type="entry name" value="Ap4A_hydrolase"/>
</dbReference>
<dbReference type="InterPro" id="IPR029052">
    <property type="entry name" value="Metallo-depent_PP-like"/>
</dbReference>